<dbReference type="EMBL" id="FOYZ01000018">
    <property type="protein sequence ID" value="SFS04395.1"/>
    <property type="molecule type" value="Genomic_DNA"/>
</dbReference>
<dbReference type="Pfam" id="PF02518">
    <property type="entry name" value="HATPase_c"/>
    <property type="match status" value="1"/>
</dbReference>
<keyword evidence="6" id="KW-0812">Transmembrane</keyword>
<dbReference type="PROSITE" id="PS50109">
    <property type="entry name" value="HIS_KIN"/>
    <property type="match status" value="1"/>
</dbReference>
<dbReference type="OrthoDB" id="9809348at2"/>
<sequence length="469" mass="53851">MKGGSINLSKKLRKIILSMIYPFILLVIVILFIFGYYIVKYKQITHNVSVSSAFNIDFKSSIDLKMYYYTIGNKQQTTLPISDVEDAITLAESLKETTYRKESIKALQNILEYCSNLKKKMRMIAETKDYDNRKVQLENNIYVLTMLIQGKMSDYIYYEAGYMASLEKEKTEYIKLVMALTCIILLGTIMYLLYYGLRFSRSITVPIGELCENVKNVGDGVFAIPEVNSNYCEIDQLNTGIQQMATRIDALLENVKEEEKMQHMMHLQLLQAQINPHFLYNTLDTIIWLVETEKYGDAVTMLTNLSMFFRGILSKGNDIINLEEEINHIHCYLDIQQVRYQDIMEYSINVPEQLKKIKVPKLILQPLVENALYHGVKEKRGKSTITITCSDQGEDILITVVDNGIGMIAEKLNFVKNSLKNSERVGFGLTAVHERLKLYFGGSYGVDIHSEYGVGTTVKVQIPKEFEQK</sequence>
<evidence type="ECO:0000256" key="2">
    <source>
        <dbReference type="ARBA" id="ARBA00012438"/>
    </source>
</evidence>
<dbReference type="InterPro" id="IPR003594">
    <property type="entry name" value="HATPase_dom"/>
</dbReference>
<reference evidence="8 9" key="1">
    <citation type="submission" date="2016-10" db="EMBL/GenBank/DDBJ databases">
        <authorList>
            <person name="de Groot N.N."/>
        </authorList>
    </citation>
    <scope>NUCLEOTIDE SEQUENCE [LARGE SCALE GENOMIC DNA]</scope>
    <source>
        <strain evidence="8 9">743A</strain>
    </source>
</reference>
<evidence type="ECO:0000313" key="8">
    <source>
        <dbReference type="EMBL" id="SFS04395.1"/>
    </source>
</evidence>
<dbReference type="Pfam" id="PF06580">
    <property type="entry name" value="His_kinase"/>
    <property type="match status" value="1"/>
</dbReference>
<evidence type="ECO:0000256" key="1">
    <source>
        <dbReference type="ARBA" id="ARBA00000085"/>
    </source>
</evidence>
<dbReference type="GO" id="GO:0000155">
    <property type="term" value="F:phosphorelay sensor kinase activity"/>
    <property type="evidence" value="ECO:0007669"/>
    <property type="project" value="InterPro"/>
</dbReference>
<comment type="catalytic activity">
    <reaction evidence="1">
        <text>ATP + protein L-histidine = ADP + protein N-phospho-L-histidine.</text>
        <dbReference type="EC" id="2.7.13.3"/>
    </reaction>
</comment>
<dbReference type="SMART" id="SM00387">
    <property type="entry name" value="HATPase_c"/>
    <property type="match status" value="1"/>
</dbReference>
<dbReference type="GO" id="GO:0016020">
    <property type="term" value="C:membrane"/>
    <property type="evidence" value="ECO:0007669"/>
    <property type="project" value="InterPro"/>
</dbReference>
<evidence type="ECO:0000256" key="6">
    <source>
        <dbReference type="SAM" id="Phobius"/>
    </source>
</evidence>
<dbReference type="InterPro" id="IPR010559">
    <property type="entry name" value="Sig_transdc_His_kin_internal"/>
</dbReference>
<evidence type="ECO:0000256" key="4">
    <source>
        <dbReference type="ARBA" id="ARBA00023012"/>
    </source>
</evidence>
<protein>
    <recommendedName>
        <fullName evidence="2">histidine kinase</fullName>
        <ecNumber evidence="2">2.7.13.3</ecNumber>
    </recommendedName>
</protein>
<name>A0A1I6LLN4_9FIRM</name>
<keyword evidence="3 8" id="KW-0418">Kinase</keyword>
<evidence type="ECO:0000313" key="9">
    <source>
        <dbReference type="Proteomes" id="UP000199659"/>
    </source>
</evidence>
<dbReference type="Proteomes" id="UP000199659">
    <property type="component" value="Unassembled WGS sequence"/>
</dbReference>
<dbReference type="Gene3D" id="6.10.340.10">
    <property type="match status" value="1"/>
</dbReference>
<accession>A0A1I6LLN4</accession>
<keyword evidence="6" id="KW-1133">Transmembrane helix</keyword>
<dbReference type="PRINTS" id="PR00344">
    <property type="entry name" value="BCTRLSENSOR"/>
</dbReference>
<keyword evidence="5" id="KW-0175">Coiled coil</keyword>
<keyword evidence="3 8" id="KW-0808">Transferase</keyword>
<dbReference type="InterPro" id="IPR050640">
    <property type="entry name" value="Bact_2-comp_sensor_kinase"/>
</dbReference>
<dbReference type="RefSeq" id="WP_092563514.1">
    <property type="nucleotide sequence ID" value="NZ_FOYZ01000018.1"/>
</dbReference>
<proteinExistence type="predicted"/>
<gene>
    <name evidence="8" type="ORF">SAMN05661086_03381</name>
</gene>
<dbReference type="InterPro" id="IPR004358">
    <property type="entry name" value="Sig_transdc_His_kin-like_C"/>
</dbReference>
<dbReference type="EC" id="2.7.13.3" evidence="2"/>
<feature type="coiled-coil region" evidence="5">
    <location>
        <begin position="234"/>
        <end position="261"/>
    </location>
</feature>
<keyword evidence="6" id="KW-0472">Membrane</keyword>
<evidence type="ECO:0000259" key="7">
    <source>
        <dbReference type="PROSITE" id="PS50109"/>
    </source>
</evidence>
<dbReference type="PANTHER" id="PTHR34220">
    <property type="entry name" value="SENSOR HISTIDINE KINASE YPDA"/>
    <property type="match status" value="1"/>
</dbReference>
<feature type="transmembrane region" description="Helical" evidence="6">
    <location>
        <begin position="173"/>
        <end position="197"/>
    </location>
</feature>
<dbReference type="InterPro" id="IPR005467">
    <property type="entry name" value="His_kinase_dom"/>
</dbReference>
<feature type="transmembrane region" description="Helical" evidence="6">
    <location>
        <begin position="20"/>
        <end position="39"/>
    </location>
</feature>
<dbReference type="STRING" id="37658.SAMN05661086_03381"/>
<dbReference type="SUPFAM" id="SSF55874">
    <property type="entry name" value="ATPase domain of HSP90 chaperone/DNA topoisomerase II/histidine kinase"/>
    <property type="match status" value="1"/>
</dbReference>
<keyword evidence="4" id="KW-0902">Two-component regulatory system</keyword>
<keyword evidence="9" id="KW-1185">Reference proteome</keyword>
<dbReference type="InterPro" id="IPR036890">
    <property type="entry name" value="HATPase_C_sf"/>
</dbReference>
<dbReference type="Gene3D" id="3.30.565.10">
    <property type="entry name" value="Histidine kinase-like ATPase, C-terminal domain"/>
    <property type="match status" value="1"/>
</dbReference>
<dbReference type="PANTHER" id="PTHR34220:SF7">
    <property type="entry name" value="SENSOR HISTIDINE KINASE YPDA"/>
    <property type="match status" value="1"/>
</dbReference>
<dbReference type="AlphaFoldDB" id="A0A1I6LLN4"/>
<feature type="domain" description="Histidine kinase" evidence="7">
    <location>
        <begin position="363"/>
        <end position="466"/>
    </location>
</feature>
<evidence type="ECO:0000256" key="5">
    <source>
        <dbReference type="SAM" id="Coils"/>
    </source>
</evidence>
<evidence type="ECO:0000256" key="3">
    <source>
        <dbReference type="ARBA" id="ARBA00022777"/>
    </source>
</evidence>
<organism evidence="8 9">
    <name type="scientific">Anaeromicropila populeti</name>
    <dbReference type="NCBI Taxonomy" id="37658"/>
    <lineage>
        <taxon>Bacteria</taxon>
        <taxon>Bacillati</taxon>
        <taxon>Bacillota</taxon>
        <taxon>Clostridia</taxon>
        <taxon>Lachnospirales</taxon>
        <taxon>Lachnospiraceae</taxon>
        <taxon>Anaeromicropila</taxon>
    </lineage>
</organism>